<feature type="region of interest" description="Disordered" evidence="1">
    <location>
        <begin position="239"/>
        <end position="262"/>
    </location>
</feature>
<protein>
    <submittedName>
        <fullName evidence="4">DUF2786 domain-containing protein</fullName>
    </submittedName>
</protein>
<dbReference type="Pfam" id="PF10979">
    <property type="entry name" value="DUF2786"/>
    <property type="match status" value="1"/>
</dbReference>
<dbReference type="AlphaFoldDB" id="A0AAU8DM91"/>
<dbReference type="InterPro" id="IPR055592">
    <property type="entry name" value="DUF7168"/>
</dbReference>
<feature type="domain" description="DUF2786" evidence="2">
    <location>
        <begin position="4"/>
        <end position="38"/>
    </location>
</feature>
<dbReference type="Pfam" id="PF23771">
    <property type="entry name" value="DUF7168"/>
    <property type="match status" value="1"/>
</dbReference>
<dbReference type="InterPro" id="IPR024498">
    <property type="entry name" value="DUF2786"/>
</dbReference>
<gene>
    <name evidence="4" type="ORF">ABLG96_18165</name>
</gene>
<evidence type="ECO:0000259" key="3">
    <source>
        <dbReference type="Pfam" id="PF23771"/>
    </source>
</evidence>
<dbReference type="RefSeq" id="WP_353648724.1">
    <property type="nucleotide sequence ID" value="NZ_CP159218.1"/>
</dbReference>
<organism evidence="4">
    <name type="scientific">Nakamurella sp. A5-74</name>
    <dbReference type="NCBI Taxonomy" id="3158264"/>
    <lineage>
        <taxon>Bacteria</taxon>
        <taxon>Bacillati</taxon>
        <taxon>Actinomycetota</taxon>
        <taxon>Actinomycetes</taxon>
        <taxon>Nakamurellales</taxon>
        <taxon>Nakamurellaceae</taxon>
        <taxon>Nakamurella</taxon>
    </lineage>
</organism>
<accession>A0AAU8DM91</accession>
<evidence type="ECO:0000259" key="2">
    <source>
        <dbReference type="Pfam" id="PF10979"/>
    </source>
</evidence>
<feature type="domain" description="DUF7168" evidence="3">
    <location>
        <begin position="77"/>
        <end position="203"/>
    </location>
</feature>
<proteinExistence type="predicted"/>
<dbReference type="EMBL" id="CP159218">
    <property type="protein sequence ID" value="XCG63109.1"/>
    <property type="molecule type" value="Genomic_DNA"/>
</dbReference>
<sequence length="279" mass="30255">MTDRALGRIAALLRQAEGTDNEHEAATFMAAAQRLATLESVDLAIARAHTERRERRATPEQRTITIGEPGKRGLATYVQLYVAIARANGVTCDIARNSTFVYAYGFAADLEVCEALYSSLVVQMVGACERYLRTGAHRAEVTYKRDSRTGRAVRRPVHATTARINFQNAFALEIGRRLAAAREDATAEATREEQRERLPELEPGVPAAGTTGVALALRQKELEINDFYRQTSEARGAWRGSSVGRAEGAQRAGRSAGRQAQLGGRTAIGGARRAVGRGG</sequence>
<evidence type="ECO:0000256" key="1">
    <source>
        <dbReference type="SAM" id="MobiDB-lite"/>
    </source>
</evidence>
<name>A0AAU8DM91_9ACTN</name>
<reference evidence="4" key="1">
    <citation type="submission" date="2024-05" db="EMBL/GenBank/DDBJ databases">
        <authorList>
            <person name="Cai S.Y."/>
            <person name="Jin L.M."/>
            <person name="Li H.R."/>
        </authorList>
    </citation>
    <scope>NUCLEOTIDE SEQUENCE</scope>
    <source>
        <strain evidence="4">A5-74</strain>
    </source>
</reference>
<evidence type="ECO:0000313" key="4">
    <source>
        <dbReference type="EMBL" id="XCG63109.1"/>
    </source>
</evidence>
<feature type="compositionally biased region" description="Basic and acidic residues" evidence="1">
    <location>
        <begin position="183"/>
        <end position="200"/>
    </location>
</feature>
<feature type="region of interest" description="Disordered" evidence="1">
    <location>
        <begin position="183"/>
        <end position="205"/>
    </location>
</feature>
<feature type="compositionally biased region" description="Low complexity" evidence="1">
    <location>
        <begin position="244"/>
        <end position="262"/>
    </location>
</feature>